<dbReference type="EMBL" id="DWUX01000141">
    <property type="protein sequence ID" value="HJD39929.1"/>
    <property type="molecule type" value="Genomic_DNA"/>
</dbReference>
<dbReference type="Proteomes" id="UP000823850">
    <property type="component" value="Unassembled WGS sequence"/>
</dbReference>
<dbReference type="InterPro" id="IPR014245">
    <property type="entry name" value="Spore_III_AF"/>
</dbReference>
<keyword evidence="2" id="KW-0472">Membrane</keyword>
<accession>A0A9D2R9P0</accession>
<evidence type="ECO:0000313" key="4">
    <source>
        <dbReference type="Proteomes" id="UP000823850"/>
    </source>
</evidence>
<keyword evidence="2" id="KW-0812">Transmembrane</keyword>
<dbReference type="AlphaFoldDB" id="A0A9D2R9P0"/>
<feature type="transmembrane region" description="Helical" evidence="2">
    <location>
        <begin position="6"/>
        <end position="26"/>
    </location>
</feature>
<proteinExistence type="predicted"/>
<keyword evidence="1" id="KW-0175">Coiled coil</keyword>
<evidence type="ECO:0000313" key="3">
    <source>
        <dbReference type="EMBL" id="HJD39929.1"/>
    </source>
</evidence>
<evidence type="ECO:0000256" key="1">
    <source>
        <dbReference type="SAM" id="Coils"/>
    </source>
</evidence>
<name>A0A9D2R9P0_9FIRM</name>
<keyword evidence="2" id="KW-1133">Transmembrane helix</keyword>
<sequence length="104" mass="12359">MTDGIYSWIQNVACFFILLTAVMNFLPDNSYKKYVQFYMGMLLILVILSPVFRFTGLENKVTSFVREFQALESEKEEWRERAGQWEETWNPEGEEIFKEQEVSP</sequence>
<reference evidence="3" key="2">
    <citation type="submission" date="2021-04" db="EMBL/GenBank/DDBJ databases">
        <authorList>
            <person name="Gilroy R."/>
        </authorList>
    </citation>
    <scope>NUCLEOTIDE SEQUENCE</scope>
    <source>
        <strain evidence="3">ChiW19-6364</strain>
    </source>
</reference>
<feature type="coiled-coil region" evidence="1">
    <location>
        <begin position="61"/>
        <end position="88"/>
    </location>
</feature>
<feature type="transmembrane region" description="Helical" evidence="2">
    <location>
        <begin position="38"/>
        <end position="56"/>
    </location>
</feature>
<organism evidence="3 4">
    <name type="scientific">Candidatus Blautia stercoripullorum</name>
    <dbReference type="NCBI Taxonomy" id="2838502"/>
    <lineage>
        <taxon>Bacteria</taxon>
        <taxon>Bacillati</taxon>
        <taxon>Bacillota</taxon>
        <taxon>Clostridia</taxon>
        <taxon>Lachnospirales</taxon>
        <taxon>Lachnospiraceae</taxon>
        <taxon>Blautia</taxon>
    </lineage>
</organism>
<protein>
    <submittedName>
        <fullName evidence="3">Stage III sporulation protein AF</fullName>
    </submittedName>
</protein>
<reference evidence="3" key="1">
    <citation type="journal article" date="2021" name="PeerJ">
        <title>Extensive microbial diversity within the chicken gut microbiome revealed by metagenomics and culture.</title>
        <authorList>
            <person name="Gilroy R."/>
            <person name="Ravi A."/>
            <person name="Getino M."/>
            <person name="Pursley I."/>
            <person name="Horton D.L."/>
            <person name="Alikhan N.F."/>
            <person name="Baker D."/>
            <person name="Gharbi K."/>
            <person name="Hall N."/>
            <person name="Watson M."/>
            <person name="Adriaenssens E.M."/>
            <person name="Foster-Nyarko E."/>
            <person name="Jarju S."/>
            <person name="Secka A."/>
            <person name="Antonio M."/>
            <person name="Oren A."/>
            <person name="Chaudhuri R.R."/>
            <person name="La Ragione R."/>
            <person name="Hildebrand F."/>
            <person name="Pallen M.J."/>
        </authorList>
    </citation>
    <scope>NUCLEOTIDE SEQUENCE</scope>
    <source>
        <strain evidence="3">ChiW19-6364</strain>
    </source>
</reference>
<dbReference type="Pfam" id="PF09581">
    <property type="entry name" value="Spore_III_AF"/>
    <property type="match status" value="1"/>
</dbReference>
<evidence type="ECO:0000256" key="2">
    <source>
        <dbReference type="SAM" id="Phobius"/>
    </source>
</evidence>
<comment type="caution">
    <text evidence="3">The sequence shown here is derived from an EMBL/GenBank/DDBJ whole genome shotgun (WGS) entry which is preliminary data.</text>
</comment>
<gene>
    <name evidence="3" type="ORF">H9913_07850</name>
</gene>